<sequence>MKGNGTASVSPKAAAFAASWSTLKRSSMGPSCLDRKAVENVLTACWKWVDARVACRFSEIDTALVAWRPLDPMGQPCQWEYLDADDSISTIKSELLATDLEVLCSIPGASRFSVKPCVWRRFKLCFGVTETTRGSILRKVLDNVLRFSLPTRIPVHTNTYQFHVSRGIEEQVLRFEVSVDEPSVMKELESLDHAPHDEPHSLLLELLVPLQRREEVTSQTGLHQVVHVLAVLVGPV</sequence>
<reference evidence="1" key="1">
    <citation type="submission" date="2020-11" db="EMBL/GenBank/DDBJ databases">
        <authorList>
            <person name="Tran Van P."/>
        </authorList>
    </citation>
    <scope>NUCLEOTIDE SEQUENCE</scope>
</reference>
<proteinExistence type="predicted"/>
<accession>A0A7R9HY36</accession>
<organism evidence="1">
    <name type="scientific">Timema bartmani</name>
    <dbReference type="NCBI Taxonomy" id="61472"/>
    <lineage>
        <taxon>Eukaryota</taxon>
        <taxon>Metazoa</taxon>
        <taxon>Ecdysozoa</taxon>
        <taxon>Arthropoda</taxon>
        <taxon>Hexapoda</taxon>
        <taxon>Insecta</taxon>
        <taxon>Pterygota</taxon>
        <taxon>Neoptera</taxon>
        <taxon>Polyneoptera</taxon>
        <taxon>Phasmatodea</taxon>
        <taxon>Timematodea</taxon>
        <taxon>Timematoidea</taxon>
        <taxon>Timematidae</taxon>
        <taxon>Timema</taxon>
    </lineage>
</organism>
<dbReference type="AlphaFoldDB" id="A0A7R9HY36"/>
<evidence type="ECO:0000313" key="1">
    <source>
        <dbReference type="EMBL" id="CAD7438261.1"/>
    </source>
</evidence>
<dbReference type="EMBL" id="OD564422">
    <property type="protein sequence ID" value="CAD7438261.1"/>
    <property type="molecule type" value="Genomic_DNA"/>
</dbReference>
<gene>
    <name evidence="1" type="ORF">TBIB3V08_LOCUS855</name>
</gene>
<name>A0A7R9HY36_9NEOP</name>
<protein>
    <submittedName>
        <fullName evidence="1">Uncharacterized protein</fullName>
    </submittedName>
</protein>